<dbReference type="GO" id="GO:0003723">
    <property type="term" value="F:RNA binding"/>
    <property type="evidence" value="ECO:0007669"/>
    <property type="project" value="UniProtKB-UniRule"/>
</dbReference>
<feature type="domain" description="RRM" evidence="5">
    <location>
        <begin position="136"/>
        <end position="212"/>
    </location>
</feature>
<dbReference type="SMART" id="SM00360">
    <property type="entry name" value="RRM"/>
    <property type="match status" value="2"/>
</dbReference>
<evidence type="ECO:0000256" key="1">
    <source>
        <dbReference type="ARBA" id="ARBA00008557"/>
    </source>
</evidence>
<dbReference type="Pfam" id="PF00076">
    <property type="entry name" value="RRM_1"/>
    <property type="match status" value="2"/>
</dbReference>
<reference evidence="6" key="1">
    <citation type="submission" date="2025-08" db="UniProtKB">
        <authorList>
            <consortium name="Ensembl"/>
        </authorList>
    </citation>
    <scope>IDENTIFICATION</scope>
</reference>
<evidence type="ECO:0000259" key="5">
    <source>
        <dbReference type="PROSITE" id="PS50102"/>
    </source>
</evidence>
<dbReference type="GeneTree" id="ENSGT00940000157106"/>
<dbReference type="PROSITE" id="PS50102">
    <property type="entry name" value="RRM"/>
    <property type="match status" value="2"/>
</dbReference>
<dbReference type="InterPro" id="IPR012677">
    <property type="entry name" value="Nucleotide-bd_a/b_plait_sf"/>
</dbReference>
<dbReference type="InterPro" id="IPR003954">
    <property type="entry name" value="RRM_euk-type"/>
</dbReference>
<comment type="similarity">
    <text evidence="1">Belongs to the polyadenylate-binding protein type-1 family.</text>
</comment>
<dbReference type="SMART" id="SM00361">
    <property type="entry name" value="RRM_1"/>
    <property type="match status" value="2"/>
</dbReference>
<feature type="domain" description="RRM" evidence="5">
    <location>
        <begin position="33"/>
        <end position="110"/>
    </location>
</feature>
<sequence length="219" mass="25217">CITCQLNKRQFVGHFKSRREREAEYGAKAMEFTNVYIKNFGEDMTDDRLQEIFSKFGKTLSVKVMIDNTGRSKGFGFVNFENHQDAQKAVEQMDGTEINDRTVFVGRAQKRMERQNELKRKFEQIKQERMNRYQGVNLYVKNLDDGIDDEHLRKEFSPYGTITSAKVMTDGGHSKGFGFVCFSSPEEATKAVTEMNGRIISTKPLYVALENISPSRCIF</sequence>
<dbReference type="FunFam" id="3.30.70.330:FF:000049">
    <property type="entry name" value="Polyadenylate-binding protein"/>
    <property type="match status" value="1"/>
</dbReference>
<dbReference type="CDD" id="cd12380">
    <property type="entry name" value="RRM3_I_PABPs"/>
    <property type="match status" value="1"/>
</dbReference>
<proteinExistence type="inferred from homology"/>
<organism evidence="6 7">
    <name type="scientific">Pseudonaja textilis</name>
    <name type="common">Eastern brown snake</name>
    <dbReference type="NCBI Taxonomy" id="8673"/>
    <lineage>
        <taxon>Eukaryota</taxon>
        <taxon>Metazoa</taxon>
        <taxon>Chordata</taxon>
        <taxon>Craniata</taxon>
        <taxon>Vertebrata</taxon>
        <taxon>Euteleostomi</taxon>
        <taxon>Lepidosauria</taxon>
        <taxon>Squamata</taxon>
        <taxon>Bifurcata</taxon>
        <taxon>Unidentata</taxon>
        <taxon>Episquamata</taxon>
        <taxon>Toxicofera</taxon>
        <taxon>Serpentes</taxon>
        <taxon>Colubroidea</taxon>
        <taxon>Elapidae</taxon>
        <taxon>Hydrophiinae</taxon>
        <taxon>Pseudonaja</taxon>
    </lineage>
</organism>
<dbReference type="InterPro" id="IPR000504">
    <property type="entry name" value="RRM_dom"/>
</dbReference>
<reference evidence="6" key="2">
    <citation type="submission" date="2025-09" db="UniProtKB">
        <authorList>
            <consortium name="Ensembl"/>
        </authorList>
    </citation>
    <scope>IDENTIFICATION</scope>
</reference>
<dbReference type="Gene3D" id="3.30.70.330">
    <property type="match status" value="2"/>
</dbReference>
<name>A0A670YM16_PSETE</name>
<evidence type="ECO:0000256" key="3">
    <source>
        <dbReference type="ARBA" id="ARBA00022884"/>
    </source>
</evidence>
<evidence type="ECO:0000256" key="2">
    <source>
        <dbReference type="ARBA" id="ARBA00022737"/>
    </source>
</evidence>
<dbReference type="OMA" id="THESAQK"/>
<dbReference type="Proteomes" id="UP000472273">
    <property type="component" value="Unplaced"/>
</dbReference>
<dbReference type="AlphaFoldDB" id="A0A670YM16"/>
<accession>A0A670YM16</accession>
<dbReference type="InterPro" id="IPR035979">
    <property type="entry name" value="RBD_domain_sf"/>
</dbReference>
<dbReference type="FunFam" id="3.30.70.330:FF:000091">
    <property type="entry name" value="Polyadenylate-binding protein"/>
    <property type="match status" value="1"/>
</dbReference>
<dbReference type="PANTHER" id="PTHR24012">
    <property type="entry name" value="RNA BINDING PROTEIN"/>
    <property type="match status" value="1"/>
</dbReference>
<dbReference type="CDD" id="cd12381">
    <property type="entry name" value="RRM4_I_PABPs"/>
    <property type="match status" value="1"/>
</dbReference>
<dbReference type="Ensembl" id="ENSPTXT00000010927.1">
    <property type="protein sequence ID" value="ENSPTXP00000010573.1"/>
    <property type="gene ID" value="ENSPTXG00000007496.1"/>
</dbReference>
<keyword evidence="3 4" id="KW-0694">RNA-binding</keyword>
<keyword evidence="2" id="KW-0677">Repeat</keyword>
<evidence type="ECO:0000313" key="6">
    <source>
        <dbReference type="Ensembl" id="ENSPTXP00000010573.1"/>
    </source>
</evidence>
<protein>
    <recommendedName>
        <fullName evidence="5">RRM domain-containing protein</fullName>
    </recommendedName>
</protein>
<keyword evidence="7" id="KW-1185">Reference proteome</keyword>
<evidence type="ECO:0000256" key="4">
    <source>
        <dbReference type="PROSITE-ProRule" id="PRU00176"/>
    </source>
</evidence>
<dbReference type="SUPFAM" id="SSF54928">
    <property type="entry name" value="RNA-binding domain, RBD"/>
    <property type="match status" value="1"/>
</dbReference>
<evidence type="ECO:0000313" key="7">
    <source>
        <dbReference type="Proteomes" id="UP000472273"/>
    </source>
</evidence>